<comment type="caution">
    <text evidence="2">The sequence shown here is derived from an EMBL/GenBank/DDBJ whole genome shotgun (WGS) entry which is preliminary data.</text>
</comment>
<feature type="transmembrane region" description="Helical" evidence="1">
    <location>
        <begin position="112"/>
        <end position="131"/>
    </location>
</feature>
<protein>
    <submittedName>
        <fullName evidence="2">Uncharacterized protein</fullName>
    </submittedName>
</protein>
<reference evidence="3" key="1">
    <citation type="journal article" date="2019" name="Int. J. Syst. Evol. Microbiol.">
        <title>The Global Catalogue of Microorganisms (GCM) 10K type strain sequencing project: providing services to taxonomists for standard genome sequencing and annotation.</title>
        <authorList>
            <consortium name="The Broad Institute Genomics Platform"/>
            <consortium name="The Broad Institute Genome Sequencing Center for Infectious Disease"/>
            <person name="Wu L."/>
            <person name="Ma J."/>
        </authorList>
    </citation>
    <scope>NUCLEOTIDE SEQUENCE [LARGE SCALE GENOMIC DNA]</scope>
    <source>
        <strain evidence="3">KCTC 52487</strain>
    </source>
</reference>
<feature type="transmembrane region" description="Helical" evidence="1">
    <location>
        <begin position="137"/>
        <end position="157"/>
    </location>
</feature>
<sequence>MTDATDSRTLPVPLFSGRLEALRQNFTVALVFLIVTLGMTSATIFGIGPALANWPMNPAFDVAILFVCWLSGLPIMTGLVIAYFGKAERADILTMPQVLRAARRVNTGRSMALIYAFALILALGGYIWIRIEFEGRSVPAMHLIAIAAGVWTGYYMLETLRARGWRWRR</sequence>
<organism evidence="2 3">
    <name type="scientific">Hyphobacterium vulgare</name>
    <dbReference type="NCBI Taxonomy" id="1736751"/>
    <lineage>
        <taxon>Bacteria</taxon>
        <taxon>Pseudomonadati</taxon>
        <taxon>Pseudomonadota</taxon>
        <taxon>Alphaproteobacteria</taxon>
        <taxon>Maricaulales</taxon>
        <taxon>Maricaulaceae</taxon>
        <taxon>Hyphobacterium</taxon>
    </lineage>
</organism>
<keyword evidence="1" id="KW-1133">Transmembrane helix</keyword>
<feature type="transmembrane region" description="Helical" evidence="1">
    <location>
        <begin position="26"/>
        <end position="51"/>
    </location>
</feature>
<keyword evidence="1" id="KW-0472">Membrane</keyword>
<evidence type="ECO:0000313" key="2">
    <source>
        <dbReference type="EMBL" id="MFC2925169.1"/>
    </source>
</evidence>
<evidence type="ECO:0000313" key="3">
    <source>
        <dbReference type="Proteomes" id="UP001595379"/>
    </source>
</evidence>
<keyword evidence="1" id="KW-0812">Transmembrane</keyword>
<keyword evidence="3" id="KW-1185">Reference proteome</keyword>
<dbReference type="EMBL" id="JBHRSV010000001">
    <property type="protein sequence ID" value="MFC2925169.1"/>
    <property type="molecule type" value="Genomic_DNA"/>
</dbReference>
<proteinExistence type="predicted"/>
<evidence type="ECO:0000256" key="1">
    <source>
        <dbReference type="SAM" id="Phobius"/>
    </source>
</evidence>
<dbReference type="Proteomes" id="UP001595379">
    <property type="component" value="Unassembled WGS sequence"/>
</dbReference>
<gene>
    <name evidence="2" type="ORF">ACFOOR_03525</name>
</gene>
<name>A0ABV6ZUQ3_9PROT</name>
<feature type="transmembrane region" description="Helical" evidence="1">
    <location>
        <begin position="63"/>
        <end position="85"/>
    </location>
</feature>
<dbReference type="RefSeq" id="WP_343164047.1">
    <property type="nucleotide sequence ID" value="NZ_JBHRSV010000001.1"/>
</dbReference>
<accession>A0ABV6ZUQ3</accession>